<evidence type="ECO:0000256" key="4">
    <source>
        <dbReference type="ARBA" id="ARBA00022692"/>
    </source>
</evidence>
<keyword evidence="4 8" id="KW-0812">Transmembrane</keyword>
<dbReference type="PANTHER" id="PTHR42038">
    <property type="match status" value="1"/>
</dbReference>
<dbReference type="Pfam" id="PF25129">
    <property type="entry name" value="Pyr4-TMTC"/>
    <property type="match status" value="1"/>
</dbReference>
<reference evidence="9" key="1">
    <citation type="journal article" date="2021" name="Nat. Commun.">
        <title>Genetic determinants of endophytism in the Arabidopsis root mycobiome.</title>
        <authorList>
            <person name="Mesny F."/>
            <person name="Miyauchi S."/>
            <person name="Thiergart T."/>
            <person name="Pickel B."/>
            <person name="Atanasova L."/>
            <person name="Karlsson M."/>
            <person name="Huettel B."/>
            <person name="Barry K.W."/>
            <person name="Haridas S."/>
            <person name="Chen C."/>
            <person name="Bauer D."/>
            <person name="Andreopoulos W."/>
            <person name="Pangilinan J."/>
            <person name="LaButti K."/>
            <person name="Riley R."/>
            <person name="Lipzen A."/>
            <person name="Clum A."/>
            <person name="Drula E."/>
            <person name="Henrissat B."/>
            <person name="Kohler A."/>
            <person name="Grigoriev I.V."/>
            <person name="Martin F.M."/>
            <person name="Hacquard S."/>
        </authorList>
    </citation>
    <scope>NUCLEOTIDE SEQUENCE</scope>
    <source>
        <strain evidence="9">MPI-CAGE-AT-0016</strain>
    </source>
</reference>
<dbReference type="GO" id="GO:0016829">
    <property type="term" value="F:lyase activity"/>
    <property type="evidence" value="ECO:0007669"/>
    <property type="project" value="InterPro"/>
</dbReference>
<keyword evidence="5 8" id="KW-1133">Transmembrane helix</keyword>
<dbReference type="AlphaFoldDB" id="A0A8K0X5Q0"/>
<evidence type="ECO:0000256" key="7">
    <source>
        <dbReference type="SAM" id="MobiDB-lite"/>
    </source>
</evidence>
<feature type="transmembrane region" description="Helical" evidence="8">
    <location>
        <begin position="221"/>
        <end position="243"/>
    </location>
</feature>
<feature type="transmembrane region" description="Helical" evidence="8">
    <location>
        <begin position="77"/>
        <end position="94"/>
    </location>
</feature>
<keyword evidence="6 8" id="KW-0472">Membrane</keyword>
<gene>
    <name evidence="9" type="ORF">B0T11DRAFT_337300</name>
</gene>
<comment type="similarity">
    <text evidence="3">Belongs to the paxB family.</text>
</comment>
<dbReference type="Proteomes" id="UP000813385">
    <property type="component" value="Unassembled WGS sequence"/>
</dbReference>
<keyword evidence="10" id="KW-1185">Reference proteome</keyword>
<feature type="transmembrane region" description="Helical" evidence="8">
    <location>
        <begin position="106"/>
        <end position="125"/>
    </location>
</feature>
<evidence type="ECO:0000256" key="5">
    <source>
        <dbReference type="ARBA" id="ARBA00022989"/>
    </source>
</evidence>
<sequence>MTIWNIVSQRTIFEFITNSFTFITTDHEMGITDIPPPHVPSWVVPASAGLLIAGVLCWDVAYILLVRRSLATKSSGMPLLALAANVSWEIVYALMVADHPLEQLGFLAWLILDIPVVVATVRAARHDWAHAPLVARNYTAILGGMLAVGCAGNWAFASWWLEAPGRGTGDKTGKWWQGVEGFDCTELAFWTAGVAQLAVGSGSVALLLSRGHSGGATFGIWLSRALGTILGLIGSSALLWFYWPEAHGYFTHPFAVFLMATCVGCDAAYPFVLARVRATERELPDGRLVAGDRDEGEDAAGTAIRKERRD</sequence>
<evidence type="ECO:0000313" key="10">
    <source>
        <dbReference type="Proteomes" id="UP000813385"/>
    </source>
</evidence>
<dbReference type="EMBL" id="JAGPXD010000002">
    <property type="protein sequence ID" value="KAH7368067.1"/>
    <property type="molecule type" value="Genomic_DNA"/>
</dbReference>
<proteinExistence type="inferred from homology"/>
<evidence type="ECO:0000256" key="1">
    <source>
        <dbReference type="ARBA" id="ARBA00004141"/>
    </source>
</evidence>
<feature type="transmembrane region" description="Helical" evidence="8">
    <location>
        <begin position="187"/>
        <end position="209"/>
    </location>
</feature>
<feature type="transmembrane region" description="Helical" evidence="8">
    <location>
        <begin position="137"/>
        <end position="161"/>
    </location>
</feature>
<comment type="caution">
    <text evidence="9">The sequence shown here is derived from an EMBL/GenBank/DDBJ whole genome shotgun (WGS) entry which is preliminary data.</text>
</comment>
<evidence type="ECO:0000313" key="9">
    <source>
        <dbReference type="EMBL" id="KAH7368067.1"/>
    </source>
</evidence>
<dbReference type="PANTHER" id="PTHR42038:SF2">
    <property type="entry name" value="TERPENE CYCLASE AUSL"/>
    <property type="match status" value="1"/>
</dbReference>
<evidence type="ECO:0000256" key="2">
    <source>
        <dbReference type="ARBA" id="ARBA00005179"/>
    </source>
</evidence>
<feature type="transmembrane region" description="Helical" evidence="8">
    <location>
        <begin position="249"/>
        <end position="272"/>
    </location>
</feature>
<comment type="subcellular location">
    <subcellularLocation>
        <location evidence="1">Membrane</location>
        <topology evidence="1">Multi-pass membrane protein</topology>
    </subcellularLocation>
</comment>
<dbReference type="OrthoDB" id="5294024at2759"/>
<comment type="pathway">
    <text evidence="2">Secondary metabolite biosynthesis.</text>
</comment>
<evidence type="ECO:0000256" key="8">
    <source>
        <dbReference type="SAM" id="Phobius"/>
    </source>
</evidence>
<name>A0A8K0X5Q0_9PEZI</name>
<feature type="region of interest" description="Disordered" evidence="7">
    <location>
        <begin position="287"/>
        <end position="310"/>
    </location>
</feature>
<protein>
    <submittedName>
        <fullName evidence="9">Uncharacterized protein</fullName>
    </submittedName>
</protein>
<organism evidence="9 10">
    <name type="scientific">Plectosphaerella cucumerina</name>
    <dbReference type="NCBI Taxonomy" id="40658"/>
    <lineage>
        <taxon>Eukaryota</taxon>
        <taxon>Fungi</taxon>
        <taxon>Dikarya</taxon>
        <taxon>Ascomycota</taxon>
        <taxon>Pezizomycotina</taxon>
        <taxon>Sordariomycetes</taxon>
        <taxon>Hypocreomycetidae</taxon>
        <taxon>Glomerellales</taxon>
        <taxon>Plectosphaerellaceae</taxon>
        <taxon>Plectosphaerella</taxon>
    </lineage>
</organism>
<dbReference type="InterPro" id="IPR039020">
    <property type="entry name" value="PaxB-like"/>
</dbReference>
<dbReference type="GO" id="GO:0016020">
    <property type="term" value="C:membrane"/>
    <property type="evidence" value="ECO:0007669"/>
    <property type="project" value="UniProtKB-SubCell"/>
</dbReference>
<evidence type="ECO:0000256" key="3">
    <source>
        <dbReference type="ARBA" id="ARBA00006757"/>
    </source>
</evidence>
<evidence type="ECO:0000256" key="6">
    <source>
        <dbReference type="ARBA" id="ARBA00023136"/>
    </source>
</evidence>
<feature type="transmembrane region" description="Helical" evidence="8">
    <location>
        <begin position="42"/>
        <end position="65"/>
    </location>
</feature>
<accession>A0A8K0X5Q0</accession>